<evidence type="ECO:0000256" key="2">
    <source>
        <dbReference type="ARBA" id="ARBA00022741"/>
    </source>
</evidence>
<evidence type="ECO:0000313" key="6">
    <source>
        <dbReference type="EnsemblPlants" id="EMT30893"/>
    </source>
</evidence>
<dbReference type="InterPro" id="IPR008271">
    <property type="entry name" value="Ser/Thr_kinase_AS"/>
</dbReference>
<feature type="compositionally biased region" description="Low complexity" evidence="5">
    <location>
        <begin position="430"/>
        <end position="451"/>
    </location>
</feature>
<dbReference type="EnsemblPlants" id="EMT30893">
    <property type="protein sequence ID" value="EMT30893"/>
    <property type="gene ID" value="F775_30647"/>
</dbReference>
<organism evidence="6">
    <name type="scientific">Aegilops tauschii</name>
    <name type="common">Tausch's goatgrass</name>
    <name type="synonym">Aegilops squarrosa</name>
    <dbReference type="NCBI Taxonomy" id="37682"/>
    <lineage>
        <taxon>Eukaryota</taxon>
        <taxon>Viridiplantae</taxon>
        <taxon>Streptophyta</taxon>
        <taxon>Embryophyta</taxon>
        <taxon>Tracheophyta</taxon>
        <taxon>Spermatophyta</taxon>
        <taxon>Magnoliopsida</taxon>
        <taxon>Liliopsida</taxon>
        <taxon>Poales</taxon>
        <taxon>Poaceae</taxon>
        <taxon>BOP clade</taxon>
        <taxon>Pooideae</taxon>
        <taxon>Triticodae</taxon>
        <taxon>Triticeae</taxon>
        <taxon>Triticinae</taxon>
        <taxon>Aegilops</taxon>
    </lineage>
</organism>
<dbReference type="Pfam" id="PF07714">
    <property type="entry name" value="PK_Tyr_Ser-Thr"/>
    <property type="match status" value="1"/>
</dbReference>
<dbReference type="CDD" id="cd14066">
    <property type="entry name" value="STKc_IRAK"/>
    <property type="match status" value="1"/>
</dbReference>
<dbReference type="GO" id="GO:0004672">
    <property type="term" value="F:protein kinase activity"/>
    <property type="evidence" value="ECO:0007669"/>
    <property type="project" value="InterPro"/>
</dbReference>
<dbReference type="Gene3D" id="3.30.200.20">
    <property type="entry name" value="Phosphorylase Kinase, domain 1"/>
    <property type="match status" value="1"/>
</dbReference>
<evidence type="ECO:0000256" key="4">
    <source>
        <dbReference type="ARBA" id="ARBA00022840"/>
    </source>
</evidence>
<dbReference type="FunFam" id="3.30.200.20:FF:000225">
    <property type="entry name" value="cold-responsive protein kinase 1"/>
    <property type="match status" value="1"/>
</dbReference>
<dbReference type="InterPro" id="IPR001245">
    <property type="entry name" value="Ser-Thr/Tyr_kinase_cat_dom"/>
</dbReference>
<feature type="compositionally biased region" description="Polar residues" evidence="5">
    <location>
        <begin position="81"/>
        <end position="92"/>
    </location>
</feature>
<dbReference type="FunFam" id="1.10.510.10:FF:000368">
    <property type="entry name" value="cold-responsive protein kinase 1"/>
    <property type="match status" value="1"/>
</dbReference>
<keyword evidence="3" id="KW-0418">Kinase</keyword>
<keyword evidence="2" id="KW-0547">Nucleotide-binding</keyword>
<keyword evidence="1" id="KW-0808">Transferase</keyword>
<dbReference type="InterPro" id="IPR052059">
    <property type="entry name" value="CR_Ser/Thr_kinase"/>
</dbReference>
<dbReference type="AlphaFoldDB" id="M8C9V7"/>
<dbReference type="GO" id="GO:0005524">
    <property type="term" value="F:ATP binding"/>
    <property type="evidence" value="ECO:0007669"/>
    <property type="project" value="UniProtKB-KW"/>
</dbReference>
<evidence type="ECO:0000256" key="1">
    <source>
        <dbReference type="ARBA" id="ARBA00022679"/>
    </source>
</evidence>
<evidence type="ECO:0000256" key="5">
    <source>
        <dbReference type="SAM" id="MobiDB-lite"/>
    </source>
</evidence>
<dbReference type="InterPro" id="IPR011009">
    <property type="entry name" value="Kinase-like_dom_sf"/>
</dbReference>
<protein>
    <submittedName>
        <fullName evidence="6">Putative LRR receptor-like serine/threonine-protein kinase</fullName>
    </submittedName>
</protein>
<dbReference type="InterPro" id="IPR000719">
    <property type="entry name" value="Prot_kinase_dom"/>
</dbReference>
<dbReference type="PANTHER" id="PTHR47973">
    <property type="entry name" value="CYSTEINE-RICH RECEPTOR-LIKE PROTEIN KINASE 3"/>
    <property type="match status" value="1"/>
</dbReference>
<dbReference type="SMART" id="SM00220">
    <property type="entry name" value="S_TKc"/>
    <property type="match status" value="1"/>
</dbReference>
<feature type="region of interest" description="Disordered" evidence="5">
    <location>
        <begin position="72"/>
        <end position="96"/>
    </location>
</feature>
<feature type="region of interest" description="Disordered" evidence="5">
    <location>
        <begin position="430"/>
        <end position="457"/>
    </location>
</feature>
<dbReference type="SUPFAM" id="SSF56112">
    <property type="entry name" value="Protein kinase-like (PK-like)"/>
    <property type="match status" value="1"/>
</dbReference>
<accession>M8C9V7</accession>
<name>M8C9V7_AEGTA</name>
<evidence type="ECO:0000256" key="3">
    <source>
        <dbReference type="ARBA" id="ARBA00022777"/>
    </source>
</evidence>
<dbReference type="PROSITE" id="PS00108">
    <property type="entry name" value="PROTEIN_KINASE_ST"/>
    <property type="match status" value="1"/>
</dbReference>
<dbReference type="Gene3D" id="1.10.510.10">
    <property type="entry name" value="Transferase(Phosphotransferase) domain 1"/>
    <property type="match status" value="1"/>
</dbReference>
<reference evidence="6" key="1">
    <citation type="submission" date="2015-06" db="UniProtKB">
        <authorList>
            <consortium name="EnsemblPlants"/>
        </authorList>
    </citation>
    <scope>IDENTIFICATION</scope>
</reference>
<keyword evidence="4" id="KW-0067">ATP-binding</keyword>
<proteinExistence type="predicted"/>
<sequence>MAWLSSLPLAPRLRPFQPPPLALAAAGVGRTAASFPPASWDRSISASGCCFAGAPVEWNPRRGRRLAETAGFGAPSPAAVQRTSGGQQQTGPLNEDLPGVENITRFSYKELDRATARFDQSNKIGEGGYGPVYKGTLRDGTAVAVKVLSLQSRQGAREFLSELITISDISHENLVKLYGCCVEGSHKILVYNYLENNSLAQTLLGSQQHSSIQFNWSTRVNICIGVAQGLAYLHDGVRPHVVHRDIKASNILLDQDLTPKISDFGLAKLLPSDVSHISTRVAGTLGYLAPEYAIRGQVTRKSDVYSFGVLLIEIVSGRCNTDTKLPYEDQILLEKTWAYYDQGQLDEIIDSSLGDDLDVDEACRFLKVGLLCTKNVTKRRPDMSMVTRMLKGEEDVESHEITKPDVIRDFRDLKLRSKATSSSLLTSIVARSSPSSSSSTGNTTRTSITFTAISDRP</sequence>
<dbReference type="PROSITE" id="PS50011">
    <property type="entry name" value="PROTEIN_KINASE_DOM"/>
    <property type="match status" value="1"/>
</dbReference>